<dbReference type="Proteomes" id="UP001211065">
    <property type="component" value="Unassembled WGS sequence"/>
</dbReference>
<comment type="caution">
    <text evidence="1">The sequence shown here is derived from an EMBL/GenBank/DDBJ whole genome shotgun (WGS) entry which is preliminary data.</text>
</comment>
<reference evidence="1" key="1">
    <citation type="submission" date="2020-05" db="EMBL/GenBank/DDBJ databases">
        <title>Phylogenomic resolution of chytrid fungi.</title>
        <authorList>
            <person name="Stajich J.E."/>
            <person name="Amses K."/>
            <person name="Simmons R."/>
            <person name="Seto K."/>
            <person name="Myers J."/>
            <person name="Bonds A."/>
            <person name="Quandt C.A."/>
            <person name="Barry K."/>
            <person name="Liu P."/>
            <person name="Grigoriev I."/>
            <person name="Longcore J.E."/>
            <person name="James T.Y."/>
        </authorList>
    </citation>
    <scope>NUCLEOTIDE SEQUENCE</scope>
    <source>
        <strain evidence="1">JEL0476</strain>
    </source>
</reference>
<evidence type="ECO:0000313" key="2">
    <source>
        <dbReference type="Proteomes" id="UP001211065"/>
    </source>
</evidence>
<proteinExistence type="predicted"/>
<dbReference type="EMBL" id="JADGJW010000018">
    <property type="protein sequence ID" value="KAJ3227343.1"/>
    <property type="molecule type" value="Genomic_DNA"/>
</dbReference>
<sequence length="364" mass="41649">MTKISFVSNSVTLDVNHDDGKCTVSNKYHHGINLNNSELTTINIDFDLTNVDGNEKLKKAGIKLSIKNGKYLENKLSCESLNPKNKLAVGDFIKFCLKLDCLRNKTSKLCTKLSDFDAHLEFTHVDGFVDFSELVPSINKIKSKLRNIADFSESRANNNVKNWRFKEVSLDTVVGANLLLNLDDKFEKNDHFLVHHSKKNNILELMLKHHINIGKESVDRDARKILLENYPCNILMVHSLMKVPTKIKKSVNMNADANCELTKNVFGDLEPKTRILNSKRKIVSEVLNSYTDNDSIINIRKLKKKKMVAKFVVNEKLERGVNTGNFFKNDEYIRSKRKSNRVRIPNPRFTRGLTASCNIEEMSF</sequence>
<organism evidence="1 2">
    <name type="scientific">Clydaea vesicula</name>
    <dbReference type="NCBI Taxonomy" id="447962"/>
    <lineage>
        <taxon>Eukaryota</taxon>
        <taxon>Fungi</taxon>
        <taxon>Fungi incertae sedis</taxon>
        <taxon>Chytridiomycota</taxon>
        <taxon>Chytridiomycota incertae sedis</taxon>
        <taxon>Chytridiomycetes</taxon>
        <taxon>Lobulomycetales</taxon>
        <taxon>Lobulomycetaceae</taxon>
        <taxon>Clydaea</taxon>
    </lineage>
</organism>
<name>A0AAD5U7K5_9FUNG</name>
<keyword evidence="2" id="KW-1185">Reference proteome</keyword>
<dbReference type="AlphaFoldDB" id="A0AAD5U7K5"/>
<accession>A0AAD5U7K5</accession>
<evidence type="ECO:0000313" key="1">
    <source>
        <dbReference type="EMBL" id="KAJ3227343.1"/>
    </source>
</evidence>
<gene>
    <name evidence="1" type="ORF">HK099_002409</name>
</gene>
<protein>
    <submittedName>
        <fullName evidence="1">Uncharacterized protein</fullName>
    </submittedName>
</protein>